<sequence length="166" mass="18308">MGTQLEPIASRPYMPGYGTLPADEGGGLLPWSWAVERLAASHDYWLATVRPDGRPHVMPVWGVWLGDALWFSSGEESRKARNLSIRPFATLTTDNAAEPVVVEGRTDRIRAATTIGHFTAAVNTKYRTDYPVSFFAANVTFRLRPSTAFALTDSNFTGSPTRWAFA</sequence>
<proteinExistence type="predicted"/>
<dbReference type="InterPro" id="IPR012349">
    <property type="entry name" value="Split_barrel_FMN-bd"/>
</dbReference>
<dbReference type="GO" id="GO:0005829">
    <property type="term" value="C:cytosol"/>
    <property type="evidence" value="ECO:0007669"/>
    <property type="project" value="TreeGrafter"/>
</dbReference>
<dbReference type="HOGENOM" id="CLU_115408_1_0_11"/>
<dbReference type="eggNOG" id="COG3467">
    <property type="taxonomic scope" value="Bacteria"/>
</dbReference>
<dbReference type="Proteomes" id="UP000002484">
    <property type="component" value="Chromosome"/>
</dbReference>
<dbReference type="InParanoid" id="E3J0F3"/>
<dbReference type="OrthoDB" id="157302at2"/>
<dbReference type="Pfam" id="PF01243">
    <property type="entry name" value="PNPOx_N"/>
    <property type="match status" value="1"/>
</dbReference>
<organism evidence="3 4">
    <name type="scientific">Pseudofrankia inefficax (strain DSM 45817 / CECT 9037 / DDB 130130 / EuI1c)</name>
    <name type="common">Frankia inefficax</name>
    <dbReference type="NCBI Taxonomy" id="298654"/>
    <lineage>
        <taxon>Bacteria</taxon>
        <taxon>Bacillati</taxon>
        <taxon>Actinomycetota</taxon>
        <taxon>Actinomycetes</taxon>
        <taxon>Frankiales</taxon>
        <taxon>Frankiaceae</taxon>
        <taxon>Pseudofrankia</taxon>
    </lineage>
</organism>
<dbReference type="KEGG" id="fri:FraEuI1c_3575"/>
<dbReference type="STRING" id="298654.FraEuI1c_3575"/>
<dbReference type="GO" id="GO:0016627">
    <property type="term" value="F:oxidoreductase activity, acting on the CH-CH group of donors"/>
    <property type="evidence" value="ECO:0007669"/>
    <property type="project" value="TreeGrafter"/>
</dbReference>
<dbReference type="AlphaFoldDB" id="E3J0F3"/>
<evidence type="ECO:0000259" key="2">
    <source>
        <dbReference type="Pfam" id="PF01243"/>
    </source>
</evidence>
<feature type="domain" description="Pyridoxamine 5'-phosphate oxidase N-terminal" evidence="2">
    <location>
        <begin position="37"/>
        <end position="130"/>
    </location>
</feature>
<protein>
    <submittedName>
        <fullName evidence="3">Pyridoxamine 5'-phosphate oxidase-related FMN-binding protein</fullName>
    </submittedName>
</protein>
<keyword evidence="1" id="KW-0560">Oxidoreductase</keyword>
<name>E3J0F3_PSEI1</name>
<evidence type="ECO:0000313" key="3">
    <source>
        <dbReference type="EMBL" id="ADP81582.1"/>
    </source>
</evidence>
<accession>E3J0F3</accession>
<evidence type="ECO:0000313" key="4">
    <source>
        <dbReference type="Proteomes" id="UP000002484"/>
    </source>
</evidence>
<dbReference type="EMBL" id="CP002299">
    <property type="protein sequence ID" value="ADP81582.1"/>
    <property type="molecule type" value="Genomic_DNA"/>
</dbReference>
<dbReference type="PANTHER" id="PTHR35176:SF4">
    <property type="entry name" value="PYRIDOXAMINE 5'-PHOSPHATE OXIDASE-RELATED FMN-BINDING"/>
    <property type="match status" value="1"/>
</dbReference>
<dbReference type="GO" id="GO:0070967">
    <property type="term" value="F:coenzyme F420 binding"/>
    <property type="evidence" value="ECO:0007669"/>
    <property type="project" value="TreeGrafter"/>
</dbReference>
<evidence type="ECO:0000256" key="1">
    <source>
        <dbReference type="ARBA" id="ARBA00023002"/>
    </source>
</evidence>
<dbReference type="PANTHER" id="PTHR35176">
    <property type="entry name" value="HEME OXYGENASE HI_0854-RELATED"/>
    <property type="match status" value="1"/>
</dbReference>
<reference evidence="3 4" key="1">
    <citation type="submission" date="2010-10" db="EMBL/GenBank/DDBJ databases">
        <title>Complete sequence of Frankia sp. EuI1c.</title>
        <authorList>
            <consortium name="US DOE Joint Genome Institute"/>
            <person name="Lucas S."/>
            <person name="Copeland A."/>
            <person name="Lapidus A."/>
            <person name="Cheng J.-F."/>
            <person name="Bruce D."/>
            <person name="Goodwin L."/>
            <person name="Pitluck S."/>
            <person name="Chertkov O."/>
            <person name="Detter J.C."/>
            <person name="Han C."/>
            <person name="Tapia R."/>
            <person name="Land M."/>
            <person name="Hauser L."/>
            <person name="Jeffries C."/>
            <person name="Kyrpides N."/>
            <person name="Ivanova N."/>
            <person name="Mikhailova N."/>
            <person name="Beauchemin N."/>
            <person name="Sen A."/>
            <person name="Sur S.A."/>
            <person name="Gtari M."/>
            <person name="Wall L."/>
            <person name="Tisa L."/>
            <person name="Woyke T."/>
        </authorList>
    </citation>
    <scope>NUCLEOTIDE SEQUENCE [LARGE SCALE GENOMIC DNA]</scope>
    <source>
        <strain evidence="4">DSM 45817 / CECT 9037 / EuI1c</strain>
    </source>
</reference>
<dbReference type="InterPro" id="IPR052019">
    <property type="entry name" value="F420H2_bilvrd_red/Heme_oxyg"/>
</dbReference>
<dbReference type="Gene3D" id="2.30.110.10">
    <property type="entry name" value="Electron Transport, Fmn-binding Protein, Chain A"/>
    <property type="match status" value="1"/>
</dbReference>
<keyword evidence="4" id="KW-1185">Reference proteome</keyword>
<dbReference type="InterPro" id="IPR011576">
    <property type="entry name" value="Pyridox_Oxase_N"/>
</dbReference>
<gene>
    <name evidence="3" type="ordered locus">FraEuI1c_3575</name>
</gene>
<dbReference type="SUPFAM" id="SSF50475">
    <property type="entry name" value="FMN-binding split barrel"/>
    <property type="match status" value="1"/>
</dbReference>
<dbReference type="RefSeq" id="WP_013424700.1">
    <property type="nucleotide sequence ID" value="NC_014666.1"/>
</dbReference>